<dbReference type="EMBL" id="CP150951">
    <property type="protein sequence ID" value="WZC47327.1"/>
    <property type="molecule type" value="Genomic_DNA"/>
</dbReference>
<gene>
    <name evidence="1" type="ORF">AABB29_10265</name>
</gene>
<evidence type="ECO:0000313" key="1">
    <source>
        <dbReference type="EMBL" id="WZC47327.1"/>
    </source>
</evidence>
<dbReference type="RefSeq" id="WP_341365447.1">
    <property type="nucleotide sequence ID" value="NZ_CP150951.2"/>
</dbReference>
<sequence length="164" mass="17964">MTKSYLWIGFSTAIFAGTISLSQPRSENVVSLDEIVEAHQTSVKSWNFISEMELSNCTLVVEVTVTDACQRTDLGHVRVTSTVDLREVWRMSVTDAESHNVVSISGANPDNPTAFSQEFEKCDGSISLVQNRTGFGVLLNQFASEAFRGAEVEFDGENCVTAES</sequence>
<reference evidence="2" key="1">
    <citation type="submission" date="2024-04" db="EMBL/GenBank/DDBJ databases">
        <title>Phylogenomic analyses of a clade within the roseobacter group suggest taxonomic reassignments of species of the genera Aestuariivita, Citreicella, Loktanella, Nautella, Pelagibaca, Ruegeria, Thalassobius, Thiobacimonas and Tropicibacter, and the proposal o.</title>
        <authorList>
            <person name="Jeon C.O."/>
        </authorList>
    </citation>
    <scope>NUCLEOTIDE SEQUENCE [LARGE SCALE GENOMIC DNA]</scope>
    <source>
        <strain evidence="2">BS5-3</strain>
    </source>
</reference>
<protein>
    <submittedName>
        <fullName evidence="1">Uncharacterized protein</fullName>
    </submittedName>
</protein>
<organism evidence="1 2">
    <name type="scientific">Yoonia phaeophyticola</name>
    <dbReference type="NCBI Taxonomy" id="3137369"/>
    <lineage>
        <taxon>Bacteria</taxon>
        <taxon>Pseudomonadati</taxon>
        <taxon>Pseudomonadota</taxon>
        <taxon>Alphaproteobacteria</taxon>
        <taxon>Rhodobacterales</taxon>
        <taxon>Paracoccaceae</taxon>
        <taxon>Yoonia</taxon>
    </lineage>
</organism>
<name>A0ABZ2UZZ1_9RHOB</name>
<evidence type="ECO:0000313" key="2">
    <source>
        <dbReference type="Proteomes" id="UP001440612"/>
    </source>
</evidence>
<keyword evidence="2" id="KW-1185">Reference proteome</keyword>
<accession>A0ABZ2UZZ1</accession>
<proteinExistence type="predicted"/>
<dbReference type="Proteomes" id="UP001440612">
    <property type="component" value="Chromosome"/>
</dbReference>